<sequence>MATKLQRLQTRLGSAATGKDDLLAELLLGAEEGIKSTCKRSTLPPEADTLIVRIAVIDFNRLGNEGQQSQSFSGVSESWIDGYPQDIQREIRQYNRARFV</sequence>
<gene>
    <name evidence="1" type="ORF">SDC9_40188</name>
</gene>
<proteinExistence type="predicted"/>
<dbReference type="Pfam" id="PF05135">
    <property type="entry name" value="Phage_connect_1"/>
    <property type="match status" value="1"/>
</dbReference>
<accession>A0A644VS52</accession>
<dbReference type="AlphaFoldDB" id="A0A644VS52"/>
<dbReference type="InterPro" id="IPR053746">
    <property type="entry name" value="Viral_HT_Connector_Assembly"/>
</dbReference>
<dbReference type="EMBL" id="VSSQ01000412">
    <property type="protein sequence ID" value="MPL94040.1"/>
    <property type="molecule type" value="Genomic_DNA"/>
</dbReference>
<comment type="caution">
    <text evidence="1">The sequence shown here is derived from an EMBL/GenBank/DDBJ whole genome shotgun (WGS) entry which is preliminary data.</text>
</comment>
<protein>
    <recommendedName>
        <fullName evidence="2">Phage gp6-like head-tail connector protein</fullName>
    </recommendedName>
</protein>
<evidence type="ECO:0000313" key="1">
    <source>
        <dbReference type="EMBL" id="MPL94040.1"/>
    </source>
</evidence>
<organism evidence="1">
    <name type="scientific">bioreactor metagenome</name>
    <dbReference type="NCBI Taxonomy" id="1076179"/>
    <lineage>
        <taxon>unclassified sequences</taxon>
        <taxon>metagenomes</taxon>
        <taxon>ecological metagenomes</taxon>
    </lineage>
</organism>
<dbReference type="Gene3D" id="1.10.246.150">
    <property type="match status" value="1"/>
</dbReference>
<evidence type="ECO:0008006" key="2">
    <source>
        <dbReference type="Google" id="ProtNLM"/>
    </source>
</evidence>
<dbReference type="InterPro" id="IPR021146">
    <property type="entry name" value="Phage_gp6-like_head-tail"/>
</dbReference>
<reference evidence="1" key="1">
    <citation type="submission" date="2019-08" db="EMBL/GenBank/DDBJ databases">
        <authorList>
            <person name="Kucharzyk K."/>
            <person name="Murdoch R.W."/>
            <person name="Higgins S."/>
            <person name="Loffler F."/>
        </authorList>
    </citation>
    <scope>NUCLEOTIDE SEQUENCE</scope>
</reference>
<name>A0A644VS52_9ZZZZ</name>